<protein>
    <submittedName>
        <fullName evidence="2">Uncharacterized protein</fullName>
    </submittedName>
</protein>
<reference evidence="2" key="1">
    <citation type="journal article" date="2021" name="Proc. Natl. Acad. Sci. U.S.A.">
        <title>A Catalog of Tens of Thousands of Viruses from Human Metagenomes Reveals Hidden Associations with Chronic Diseases.</title>
        <authorList>
            <person name="Tisza M.J."/>
            <person name="Buck C.B."/>
        </authorList>
    </citation>
    <scope>NUCLEOTIDE SEQUENCE</scope>
    <source>
        <strain evidence="2">Ct96x5</strain>
    </source>
</reference>
<name>A0A8S5PSG7_9CAUD</name>
<proteinExistence type="predicted"/>
<keyword evidence="1" id="KW-1133">Transmembrane helix</keyword>
<keyword evidence="1" id="KW-0812">Transmembrane</keyword>
<evidence type="ECO:0000313" key="2">
    <source>
        <dbReference type="EMBL" id="DAE09437.1"/>
    </source>
</evidence>
<dbReference type="EMBL" id="BK015488">
    <property type="protein sequence ID" value="DAE09437.1"/>
    <property type="molecule type" value="Genomic_DNA"/>
</dbReference>
<keyword evidence="1" id="KW-0472">Membrane</keyword>
<organism evidence="2">
    <name type="scientific">Siphoviridae sp. ct96x5</name>
    <dbReference type="NCBI Taxonomy" id="2825367"/>
    <lineage>
        <taxon>Viruses</taxon>
        <taxon>Duplodnaviria</taxon>
        <taxon>Heunggongvirae</taxon>
        <taxon>Uroviricota</taxon>
        <taxon>Caudoviricetes</taxon>
    </lineage>
</organism>
<feature type="transmembrane region" description="Helical" evidence="1">
    <location>
        <begin position="25"/>
        <end position="46"/>
    </location>
</feature>
<sequence>MKTKENVKKESFLTRLKKRMRKIRYQKFVTTFLYMLLFAIIVYTFWEYNYVGESVGPEVYEKTLDTLLGLLVTTGALKTSEVIGSTVKKVAELKYNPIDVADDMRGGE</sequence>
<accession>A0A8S5PSG7</accession>
<evidence type="ECO:0000256" key="1">
    <source>
        <dbReference type="SAM" id="Phobius"/>
    </source>
</evidence>